<dbReference type="EMBL" id="PKSG01000047">
    <property type="protein sequence ID" value="POR39307.1"/>
    <property type="molecule type" value="Genomic_DNA"/>
</dbReference>
<evidence type="ECO:0000313" key="3">
    <source>
        <dbReference type="EMBL" id="POR39307.1"/>
    </source>
</evidence>
<evidence type="ECO:0000256" key="1">
    <source>
        <dbReference type="SAM" id="MobiDB-lite"/>
    </source>
</evidence>
<keyword evidence="2" id="KW-0732">Signal</keyword>
<keyword evidence="4" id="KW-1185">Reference proteome</keyword>
<name>A0A2S4LA72_9HYPO</name>
<reference evidence="3 4" key="1">
    <citation type="submission" date="2018-01" db="EMBL/GenBank/DDBJ databases">
        <title>Harnessing the power of phylogenomics to disentangle the directionality and signatures of interkingdom host jumping in the parasitic fungal genus Tolypocladium.</title>
        <authorList>
            <person name="Quandt C.A."/>
            <person name="Patterson W."/>
            <person name="Spatafora J.W."/>
        </authorList>
    </citation>
    <scope>NUCLEOTIDE SEQUENCE [LARGE SCALE GENOMIC DNA]</scope>
    <source>
        <strain evidence="3 4">NRBC 100945</strain>
    </source>
</reference>
<feature type="signal peptide" evidence="2">
    <location>
        <begin position="1"/>
        <end position="29"/>
    </location>
</feature>
<feature type="region of interest" description="Disordered" evidence="1">
    <location>
        <begin position="95"/>
        <end position="129"/>
    </location>
</feature>
<evidence type="ECO:0000313" key="4">
    <source>
        <dbReference type="Proteomes" id="UP000237481"/>
    </source>
</evidence>
<gene>
    <name evidence="3" type="ORF">TPAR_00509</name>
</gene>
<dbReference type="OrthoDB" id="2132010at2759"/>
<proteinExistence type="predicted"/>
<comment type="caution">
    <text evidence="3">The sequence shown here is derived from an EMBL/GenBank/DDBJ whole genome shotgun (WGS) entry which is preliminary data.</text>
</comment>
<accession>A0A2S4LA72</accession>
<dbReference type="AlphaFoldDB" id="A0A2S4LA72"/>
<evidence type="ECO:0000256" key="2">
    <source>
        <dbReference type="SAM" id="SignalP"/>
    </source>
</evidence>
<protein>
    <recommendedName>
        <fullName evidence="5">Biotrophy-associated secreted protein 2</fullName>
    </recommendedName>
</protein>
<feature type="chain" id="PRO_5015571512" description="Biotrophy-associated secreted protein 2" evidence="2">
    <location>
        <begin position="30"/>
        <end position="129"/>
    </location>
</feature>
<sequence>MTSGRCMAWRNHILLEATDLALTVYAAVADPVLDKNIGNNANQQFVTGGCASDKDCQAKCCTKGDDNKGVCRNKGALDGKTTCGFVDLSAKAAGAGKPGQKAAQGTAGNANGQNRQNGYQNGQNGQNGN</sequence>
<organism evidence="3 4">
    <name type="scientific">Tolypocladium paradoxum</name>
    <dbReference type="NCBI Taxonomy" id="94208"/>
    <lineage>
        <taxon>Eukaryota</taxon>
        <taxon>Fungi</taxon>
        <taxon>Dikarya</taxon>
        <taxon>Ascomycota</taxon>
        <taxon>Pezizomycotina</taxon>
        <taxon>Sordariomycetes</taxon>
        <taxon>Hypocreomycetidae</taxon>
        <taxon>Hypocreales</taxon>
        <taxon>Ophiocordycipitaceae</taxon>
        <taxon>Tolypocladium</taxon>
    </lineage>
</organism>
<dbReference type="Proteomes" id="UP000237481">
    <property type="component" value="Unassembled WGS sequence"/>
</dbReference>
<evidence type="ECO:0008006" key="5">
    <source>
        <dbReference type="Google" id="ProtNLM"/>
    </source>
</evidence>